<evidence type="ECO:0000256" key="1">
    <source>
        <dbReference type="SAM" id="SignalP"/>
    </source>
</evidence>
<name>A0A1J4QFF1_9GAMM</name>
<organism evidence="2 3">
    <name type="scientific">Oceanisphaera psychrotolerans</name>
    <dbReference type="NCBI Taxonomy" id="1414654"/>
    <lineage>
        <taxon>Bacteria</taxon>
        <taxon>Pseudomonadati</taxon>
        <taxon>Pseudomonadota</taxon>
        <taxon>Gammaproteobacteria</taxon>
        <taxon>Aeromonadales</taxon>
        <taxon>Aeromonadaceae</taxon>
        <taxon>Oceanisphaera</taxon>
    </lineage>
</organism>
<feature type="chain" id="PRO_5009632378" evidence="1">
    <location>
        <begin position="27"/>
        <end position="119"/>
    </location>
</feature>
<evidence type="ECO:0000313" key="3">
    <source>
        <dbReference type="Proteomes" id="UP000243073"/>
    </source>
</evidence>
<accession>A0A1J4QFF1</accession>
<protein>
    <submittedName>
        <fullName evidence="2">DUF4810 domain-containing protein</fullName>
    </submittedName>
</protein>
<dbReference type="Proteomes" id="UP000243073">
    <property type="component" value="Unassembled WGS sequence"/>
</dbReference>
<evidence type="ECO:0000313" key="2">
    <source>
        <dbReference type="EMBL" id="OIN09154.1"/>
    </source>
</evidence>
<proteinExistence type="predicted"/>
<dbReference type="PIRSF" id="PIRSF020555">
    <property type="entry name" value="UCP020555"/>
    <property type="match status" value="1"/>
</dbReference>
<dbReference type="PROSITE" id="PS51257">
    <property type="entry name" value="PROKAR_LIPOPROTEIN"/>
    <property type="match status" value="1"/>
</dbReference>
<feature type="signal peptide" evidence="1">
    <location>
        <begin position="1"/>
        <end position="26"/>
    </location>
</feature>
<gene>
    <name evidence="2" type="ORF">BFR47_02445</name>
</gene>
<dbReference type="InterPro" id="IPR014508">
    <property type="entry name" value="UCP020555_TPR-like"/>
</dbReference>
<comment type="caution">
    <text evidence="2">The sequence shown here is derived from an EMBL/GenBank/DDBJ whole genome shotgun (WGS) entry which is preliminary data.</text>
</comment>
<dbReference type="Pfam" id="PF16068">
    <property type="entry name" value="DUF4810"/>
    <property type="match status" value="1"/>
</dbReference>
<dbReference type="EMBL" id="MDKE01000022">
    <property type="protein sequence ID" value="OIN09154.1"/>
    <property type="molecule type" value="Genomic_DNA"/>
</dbReference>
<keyword evidence="3" id="KW-1185">Reference proteome</keyword>
<dbReference type="AlphaFoldDB" id="A0A1J4QFF1"/>
<dbReference type="STRING" id="1414654.BFR47_02445"/>
<dbReference type="OrthoDB" id="9800218at2"/>
<sequence>MTFINKTSALLLVVGLLAGCSGPTSLYQWDSYQPVVYQYYQDDQSGPEEQMAALEESIEKARSRGVSVPPGLHAHLGLLYANNGREDDALAQFALEKTLFPESAPFMDFLLKQNKEQVQ</sequence>
<reference evidence="2 3" key="1">
    <citation type="submission" date="2016-07" db="EMBL/GenBank/DDBJ databases">
        <title>Draft Genome Sequence of Oceanisphaera psychrotolerans, isolated from coastal sediment samples.</title>
        <authorList>
            <person name="Zhuo S."/>
            <person name="Ruan Z."/>
        </authorList>
    </citation>
    <scope>NUCLEOTIDE SEQUENCE [LARGE SCALE GENOMIC DNA]</scope>
    <source>
        <strain evidence="2 3">LAM-WHM-ZC</strain>
    </source>
</reference>
<keyword evidence="1" id="KW-0732">Signal</keyword>
<dbReference type="RefSeq" id="WP_071472822.1">
    <property type="nucleotide sequence ID" value="NZ_MDKE01000022.1"/>
</dbReference>